<reference evidence="5 6" key="1">
    <citation type="submission" date="2018-07" db="EMBL/GenBank/DDBJ databases">
        <title>Genome analysis of Larkinella rosea.</title>
        <authorList>
            <person name="Zhou Z."/>
            <person name="Wang G."/>
        </authorList>
    </citation>
    <scope>NUCLEOTIDE SEQUENCE [LARGE SCALE GENOMIC DNA]</scope>
    <source>
        <strain evidence="6">zzj9</strain>
    </source>
</reference>
<dbReference type="GO" id="GO:0016787">
    <property type="term" value="F:hydrolase activity"/>
    <property type="evidence" value="ECO:0007669"/>
    <property type="project" value="UniProtKB-KW"/>
</dbReference>
<feature type="signal peptide" evidence="3">
    <location>
        <begin position="1"/>
        <end position="22"/>
    </location>
</feature>
<comment type="caution">
    <text evidence="5">The sequence shown here is derived from an EMBL/GenBank/DDBJ whole genome shotgun (WGS) entry which is preliminary data.</text>
</comment>
<dbReference type="PROSITE" id="PS00149">
    <property type="entry name" value="SULFATASE_2"/>
    <property type="match status" value="1"/>
</dbReference>
<dbReference type="PANTHER" id="PTHR43751">
    <property type="entry name" value="SULFATASE"/>
    <property type="match status" value="1"/>
</dbReference>
<dbReference type="CDD" id="cd16143">
    <property type="entry name" value="ARS_like"/>
    <property type="match status" value="1"/>
</dbReference>
<dbReference type="Gene3D" id="3.40.720.10">
    <property type="entry name" value="Alkaline Phosphatase, subunit A"/>
    <property type="match status" value="1"/>
</dbReference>
<dbReference type="InterPro" id="IPR000917">
    <property type="entry name" value="Sulfatase_N"/>
</dbReference>
<dbReference type="RefSeq" id="WP_114406997.1">
    <property type="nucleotide sequence ID" value="NZ_QOWE01000012.1"/>
</dbReference>
<feature type="domain" description="Sulfatase N-terminal" evidence="4">
    <location>
        <begin position="26"/>
        <end position="396"/>
    </location>
</feature>
<organism evidence="5 6">
    <name type="scientific">Larkinella punicea</name>
    <dbReference type="NCBI Taxonomy" id="2315727"/>
    <lineage>
        <taxon>Bacteria</taxon>
        <taxon>Pseudomonadati</taxon>
        <taxon>Bacteroidota</taxon>
        <taxon>Cytophagia</taxon>
        <taxon>Cytophagales</taxon>
        <taxon>Spirosomataceae</taxon>
        <taxon>Larkinella</taxon>
    </lineage>
</organism>
<evidence type="ECO:0000259" key="4">
    <source>
        <dbReference type="Pfam" id="PF00884"/>
    </source>
</evidence>
<keyword evidence="3" id="KW-0732">Signal</keyword>
<dbReference type="Gene3D" id="3.30.1120.10">
    <property type="match status" value="1"/>
</dbReference>
<evidence type="ECO:0000313" key="5">
    <source>
        <dbReference type="EMBL" id="RCR68578.1"/>
    </source>
</evidence>
<proteinExistence type="inferred from homology"/>
<dbReference type="Pfam" id="PF00884">
    <property type="entry name" value="Sulfatase"/>
    <property type="match status" value="1"/>
</dbReference>
<evidence type="ECO:0000313" key="6">
    <source>
        <dbReference type="Proteomes" id="UP000253383"/>
    </source>
</evidence>
<dbReference type="InterPro" id="IPR052701">
    <property type="entry name" value="GAG_Ulvan_Degrading_Sulfatases"/>
</dbReference>
<comment type="similarity">
    <text evidence="1">Belongs to the sulfatase family.</text>
</comment>
<dbReference type="InterPro" id="IPR024607">
    <property type="entry name" value="Sulfatase_CS"/>
</dbReference>
<evidence type="ECO:0000256" key="2">
    <source>
        <dbReference type="ARBA" id="ARBA00022801"/>
    </source>
</evidence>
<sequence>MKNRFLFLFCSVLVFSGLAVQAQQKPNIVLIYADDLGYGDLSCYGATKVKTPNIDRVAAEGLRFTNAHATSATCTPSRYSLLTGQYAWRKTGTGIAPGDAALLIPTNRVTLPGMLQRAGYQTGVVGKWHLGLGPKGGPDWNGDIKPGPLEIGFNYSFLLPATGDRVPCVYVENHRIVGLNPSDPVQVSYKDPIGTEPTGKANPELLKMMFSHGHDQTIINGVSRIGYMSGGKSARWVDEEMADVLTGKVNQFIETNQKSPFFVYFSTHDIHVPRMPHSRFVGKSGMGPRGDAILQLDYCVGEVMKTLERLGLKDQTMVIISSDNGPVVDDGYQDEAVAKLGGHTPAGPLRGGKYSAFDAGTRVPFIVRWPGNVKTGTSDALLSQVDLLASLAVLTGQKVGEGEATDSFNTLNALLGKDPKGRDYVIEHALNNTLSIRKGNWKYIEPSQGPVVQKNTNTELGNNPQPQLYNLKTDLGETKNVAGQNPQVVAEMVALLKSVKEGK</sequence>
<accession>A0A368JLP7</accession>
<keyword evidence="6" id="KW-1185">Reference proteome</keyword>
<dbReference type="OrthoDB" id="9764377at2"/>
<feature type="chain" id="PRO_5016628756" evidence="3">
    <location>
        <begin position="23"/>
        <end position="503"/>
    </location>
</feature>
<dbReference type="SUPFAM" id="SSF53649">
    <property type="entry name" value="Alkaline phosphatase-like"/>
    <property type="match status" value="1"/>
</dbReference>
<dbReference type="Proteomes" id="UP000253383">
    <property type="component" value="Unassembled WGS sequence"/>
</dbReference>
<dbReference type="InterPro" id="IPR017850">
    <property type="entry name" value="Alkaline_phosphatase_core_sf"/>
</dbReference>
<evidence type="ECO:0000256" key="3">
    <source>
        <dbReference type="SAM" id="SignalP"/>
    </source>
</evidence>
<protein>
    <submittedName>
        <fullName evidence="5">Arylsulfatase</fullName>
    </submittedName>
</protein>
<gene>
    <name evidence="5" type="ORF">DUE52_15795</name>
</gene>
<dbReference type="PROSITE" id="PS00523">
    <property type="entry name" value="SULFATASE_1"/>
    <property type="match status" value="1"/>
</dbReference>
<evidence type="ECO:0000256" key="1">
    <source>
        <dbReference type="ARBA" id="ARBA00008779"/>
    </source>
</evidence>
<name>A0A368JLP7_9BACT</name>
<dbReference type="EMBL" id="QOWE01000012">
    <property type="protein sequence ID" value="RCR68578.1"/>
    <property type="molecule type" value="Genomic_DNA"/>
</dbReference>
<dbReference type="PANTHER" id="PTHR43751:SF6">
    <property type="entry name" value="N-ACETYLGALACTOSAMINE-6-O-SULFATASE"/>
    <property type="match status" value="1"/>
</dbReference>
<keyword evidence="2" id="KW-0378">Hydrolase</keyword>
<dbReference type="AlphaFoldDB" id="A0A368JLP7"/>